<evidence type="ECO:0008006" key="3">
    <source>
        <dbReference type="Google" id="ProtNLM"/>
    </source>
</evidence>
<dbReference type="OrthoDB" id="611468at2"/>
<dbReference type="InterPro" id="IPR016024">
    <property type="entry name" value="ARM-type_fold"/>
</dbReference>
<evidence type="ECO:0000313" key="2">
    <source>
        <dbReference type="Proteomes" id="UP000190367"/>
    </source>
</evidence>
<name>A0A1T4T731_9BACT</name>
<dbReference type="Proteomes" id="UP000190367">
    <property type="component" value="Unassembled WGS sequence"/>
</dbReference>
<accession>A0A1T4T731</accession>
<organism evidence="1 2">
    <name type="scientific">Chitinophaga eiseniae</name>
    <dbReference type="NCBI Taxonomy" id="634771"/>
    <lineage>
        <taxon>Bacteria</taxon>
        <taxon>Pseudomonadati</taxon>
        <taxon>Bacteroidota</taxon>
        <taxon>Chitinophagia</taxon>
        <taxon>Chitinophagales</taxon>
        <taxon>Chitinophagaceae</taxon>
        <taxon>Chitinophaga</taxon>
    </lineage>
</organism>
<gene>
    <name evidence="1" type="ORF">SAMN04488128_10467</name>
</gene>
<protein>
    <recommendedName>
        <fullName evidence="3">HEAT repeat</fullName>
    </recommendedName>
</protein>
<dbReference type="EMBL" id="FUWZ01000004">
    <property type="protein sequence ID" value="SKA36237.1"/>
    <property type="molecule type" value="Genomic_DNA"/>
</dbReference>
<sequence length="544" mass="60638">MENTTQRPEHALPGLIRKVLGSPHSEQVIKAQIIQMASQHLHVPEVTTALLEVLPLTKDKETRDQLLRFLSALNTSRFADTGALFQALLDVYRQEKDRDTRTTLLYRLRDSIHQDPRLAVFFVELSGQETLSEQERIAVQDTLSSLPSITEDVALAALLKNVNAPTILQLQAVEIAEKCPSWTEKMVAGLQPYLDVKNDRGIRFRILQKLAAARLLEPAYADVLIPVLRTDNDTDARHEALAALTRIKPWNEAILLQLLWTASHDGDAGVRSEALQLQGEQPERTNEQLISIASLLASDRSEGVRLTLLQQLKPVMRIADIRNKVATAFAGNPGVFSDKEFHQLTDMLAPYAGRDENISQLLLQSIKGLPGTGQRQKILQLLIGKISLEKMLDPVVQLFAQEHNEALREVLFNQIKALSVSRHPQLVDIFCAELTEPGSPFRVTCAGILANAAELYPQIPPALEDVLLYDNERELVRLCLDGYLRPGVEKKFDVLVHVVKNELIDTASRQKALDAILKLSLDEQQQETLTNALSGLKPGTLKTS</sequence>
<keyword evidence="2" id="KW-1185">Reference proteome</keyword>
<reference evidence="2" key="1">
    <citation type="submission" date="2017-02" db="EMBL/GenBank/DDBJ databases">
        <authorList>
            <person name="Varghese N."/>
            <person name="Submissions S."/>
        </authorList>
    </citation>
    <scope>NUCLEOTIDE SEQUENCE [LARGE SCALE GENOMIC DNA]</scope>
    <source>
        <strain evidence="2">DSM 22224</strain>
    </source>
</reference>
<dbReference type="RefSeq" id="WP_078671807.1">
    <property type="nucleotide sequence ID" value="NZ_FUWZ01000004.1"/>
</dbReference>
<proteinExistence type="predicted"/>
<dbReference type="SUPFAM" id="SSF48371">
    <property type="entry name" value="ARM repeat"/>
    <property type="match status" value="1"/>
</dbReference>
<dbReference type="Gene3D" id="1.25.10.10">
    <property type="entry name" value="Leucine-rich Repeat Variant"/>
    <property type="match status" value="1"/>
</dbReference>
<dbReference type="AlphaFoldDB" id="A0A1T4T731"/>
<dbReference type="InterPro" id="IPR011989">
    <property type="entry name" value="ARM-like"/>
</dbReference>
<dbReference type="STRING" id="634771.SAMN04488128_10467"/>
<evidence type="ECO:0000313" key="1">
    <source>
        <dbReference type="EMBL" id="SKA36237.1"/>
    </source>
</evidence>